<evidence type="ECO:0000313" key="3">
    <source>
        <dbReference type="EMBL" id="MFD2872881.1"/>
    </source>
</evidence>
<evidence type="ECO:0000259" key="2">
    <source>
        <dbReference type="Pfam" id="PF02470"/>
    </source>
</evidence>
<dbReference type="PANTHER" id="PTHR33371">
    <property type="entry name" value="INTERMEMBRANE PHOSPHOLIPID TRANSPORT SYSTEM BINDING PROTEIN MLAD-RELATED"/>
    <property type="match status" value="1"/>
</dbReference>
<reference evidence="4" key="1">
    <citation type="journal article" date="2019" name="Int. J. Syst. Evol. Microbiol.">
        <title>The Global Catalogue of Microorganisms (GCM) 10K type strain sequencing project: providing services to taxonomists for standard genome sequencing and annotation.</title>
        <authorList>
            <consortium name="The Broad Institute Genomics Platform"/>
            <consortium name="The Broad Institute Genome Sequencing Center for Infectious Disease"/>
            <person name="Wu L."/>
            <person name="Ma J."/>
        </authorList>
    </citation>
    <scope>NUCLEOTIDE SEQUENCE [LARGE SCALE GENOMIC DNA]</scope>
    <source>
        <strain evidence="4">KCTC 22437</strain>
    </source>
</reference>
<protein>
    <submittedName>
        <fullName evidence="3">MlaD family protein</fullName>
    </submittedName>
</protein>
<dbReference type="Proteomes" id="UP001597557">
    <property type="component" value="Unassembled WGS sequence"/>
</dbReference>
<evidence type="ECO:0000313" key="4">
    <source>
        <dbReference type="Proteomes" id="UP001597557"/>
    </source>
</evidence>
<accession>A0ABW5YDK1</accession>
<name>A0ABW5YDK1_9SPHI</name>
<organism evidence="3 4">
    <name type="scientific">Mucilaginibacter ximonensis</name>
    <dbReference type="NCBI Taxonomy" id="538021"/>
    <lineage>
        <taxon>Bacteria</taxon>
        <taxon>Pseudomonadati</taxon>
        <taxon>Bacteroidota</taxon>
        <taxon>Sphingobacteriia</taxon>
        <taxon>Sphingobacteriales</taxon>
        <taxon>Sphingobacteriaceae</taxon>
        <taxon>Mucilaginibacter</taxon>
    </lineage>
</organism>
<dbReference type="Pfam" id="PF02470">
    <property type="entry name" value="MlaD"/>
    <property type="match status" value="1"/>
</dbReference>
<sequence length="330" mass="35657">MSKQSINNLKLGAFILTGLFALILSFYFIGKNQHIFGTKFKLRARFTNLNGLLEGNNVLYAGIQAGTVSSMSLINDTTIEVTLLIDKAIRPHIHQRAVASIGTEGLMGNKIVNITPATGNFPLVNDGDLLSARQVVNTDEMLQTLSRTNQNIAGISEALKISVLHINQSKLMALLDDPSIGNSLKSALKNIDRTAYQASHFAGNLNKVVLDVRGGKGLAGALLSDTGMTTNLRTAMINIRQATAKTQKMAVDLDGLVSQINNDLAGGKGTLHLLLRDSTTAGHIRQSLKNIEQGTDGFNQNMEALKHNFLFRGYFKDQAKKKTASSAVKP</sequence>
<keyword evidence="4" id="KW-1185">Reference proteome</keyword>
<keyword evidence="1" id="KW-0812">Transmembrane</keyword>
<proteinExistence type="predicted"/>
<dbReference type="PANTHER" id="PTHR33371:SF4">
    <property type="entry name" value="INTERMEMBRANE PHOSPHOLIPID TRANSPORT SYSTEM BINDING PROTEIN MLAD"/>
    <property type="match status" value="1"/>
</dbReference>
<dbReference type="InterPro" id="IPR003399">
    <property type="entry name" value="Mce/MlaD"/>
</dbReference>
<feature type="domain" description="Mce/MlaD" evidence="2">
    <location>
        <begin position="41"/>
        <end position="116"/>
    </location>
</feature>
<comment type="caution">
    <text evidence="3">The sequence shown here is derived from an EMBL/GenBank/DDBJ whole genome shotgun (WGS) entry which is preliminary data.</text>
</comment>
<keyword evidence="1" id="KW-1133">Transmembrane helix</keyword>
<dbReference type="RefSeq" id="WP_377185043.1">
    <property type="nucleotide sequence ID" value="NZ_JBHUPD010000002.1"/>
</dbReference>
<dbReference type="EMBL" id="JBHUPD010000002">
    <property type="protein sequence ID" value="MFD2872881.1"/>
    <property type="molecule type" value="Genomic_DNA"/>
</dbReference>
<keyword evidence="1" id="KW-0472">Membrane</keyword>
<gene>
    <name evidence="3" type="ORF">ACFS5N_10415</name>
</gene>
<dbReference type="InterPro" id="IPR052336">
    <property type="entry name" value="MlaD_Phospholipid_Transporter"/>
</dbReference>
<evidence type="ECO:0000256" key="1">
    <source>
        <dbReference type="SAM" id="Phobius"/>
    </source>
</evidence>
<feature type="transmembrane region" description="Helical" evidence="1">
    <location>
        <begin position="12"/>
        <end position="30"/>
    </location>
</feature>